<dbReference type="AlphaFoldDB" id="A0ABD2MM68"/>
<reference evidence="2 3" key="1">
    <citation type="journal article" date="2021" name="BMC Biol.">
        <title>Horizontally acquired antibacterial genes associated with adaptive radiation of ladybird beetles.</title>
        <authorList>
            <person name="Li H.S."/>
            <person name="Tang X.F."/>
            <person name="Huang Y.H."/>
            <person name="Xu Z.Y."/>
            <person name="Chen M.L."/>
            <person name="Du X.Y."/>
            <person name="Qiu B.Y."/>
            <person name="Chen P.T."/>
            <person name="Zhang W."/>
            <person name="Slipinski A."/>
            <person name="Escalona H.E."/>
            <person name="Waterhouse R.M."/>
            <person name="Zwick A."/>
            <person name="Pang H."/>
        </authorList>
    </citation>
    <scope>NUCLEOTIDE SEQUENCE [LARGE SCALE GENOMIC DNA]</scope>
    <source>
        <strain evidence="2">SYSU2018</strain>
    </source>
</reference>
<gene>
    <name evidence="2" type="ORF">HHI36_011564</name>
</gene>
<dbReference type="Proteomes" id="UP001516400">
    <property type="component" value="Unassembled WGS sequence"/>
</dbReference>
<protein>
    <submittedName>
        <fullName evidence="2">Uncharacterized protein</fullName>
    </submittedName>
</protein>
<comment type="caution">
    <text evidence="2">The sequence shown here is derived from an EMBL/GenBank/DDBJ whole genome shotgun (WGS) entry which is preliminary data.</text>
</comment>
<feature type="region of interest" description="Disordered" evidence="1">
    <location>
        <begin position="218"/>
        <end position="238"/>
    </location>
</feature>
<feature type="region of interest" description="Disordered" evidence="1">
    <location>
        <begin position="331"/>
        <end position="357"/>
    </location>
</feature>
<organism evidence="2 3">
    <name type="scientific">Cryptolaemus montrouzieri</name>
    <dbReference type="NCBI Taxonomy" id="559131"/>
    <lineage>
        <taxon>Eukaryota</taxon>
        <taxon>Metazoa</taxon>
        <taxon>Ecdysozoa</taxon>
        <taxon>Arthropoda</taxon>
        <taxon>Hexapoda</taxon>
        <taxon>Insecta</taxon>
        <taxon>Pterygota</taxon>
        <taxon>Neoptera</taxon>
        <taxon>Endopterygota</taxon>
        <taxon>Coleoptera</taxon>
        <taxon>Polyphaga</taxon>
        <taxon>Cucujiformia</taxon>
        <taxon>Coccinelloidea</taxon>
        <taxon>Coccinellidae</taxon>
        <taxon>Scymninae</taxon>
        <taxon>Scymnini</taxon>
        <taxon>Cryptolaemus</taxon>
    </lineage>
</organism>
<evidence type="ECO:0000313" key="3">
    <source>
        <dbReference type="Proteomes" id="UP001516400"/>
    </source>
</evidence>
<evidence type="ECO:0000256" key="1">
    <source>
        <dbReference type="SAM" id="MobiDB-lite"/>
    </source>
</evidence>
<proteinExistence type="predicted"/>
<evidence type="ECO:0000313" key="2">
    <source>
        <dbReference type="EMBL" id="KAL3267437.1"/>
    </source>
</evidence>
<feature type="compositionally biased region" description="Basic residues" evidence="1">
    <location>
        <begin position="348"/>
        <end position="357"/>
    </location>
</feature>
<keyword evidence="3" id="KW-1185">Reference proteome</keyword>
<dbReference type="InterPro" id="IPR051189">
    <property type="entry name" value="Splicing_assoc_domain"/>
</dbReference>
<dbReference type="EMBL" id="JABFTP020000001">
    <property type="protein sequence ID" value="KAL3267437.1"/>
    <property type="molecule type" value="Genomic_DNA"/>
</dbReference>
<dbReference type="PANTHER" id="PTHR14195">
    <property type="entry name" value="G PATCH DOMAIN CONTAINING PROTEIN 2"/>
    <property type="match status" value="1"/>
</dbReference>
<sequence>MEHLAKDLTNALEESESCGPMDFDSNINWGMRRRTRSAGNLHFYSFKSGDNRSDDSSSSYSEVFSKNYEKCKKKVVSFHQSDSDDLSFKVMSRNSLPMKNPLQTFIRGRYTKLVVCHSLESDSLNEHSPARPSFRRKRKLKRMSIEETPIPPCGKRKRSQRLDILENGHMLKHGAKIKPLHKSIVDKIEKFCKKPTNEDGMSMETQSIDDNFEVASESSLSWSGGEGHEGDDELTDWAPVDTPAEQSYLSDYDPREIRAGCRRLGDERPGFSILTNANERVAKFLQDSTKSELKLFGAEEEKIRQLATLYSLELWSDGPMSTLLRKTNKTPCMQPTQRHHSSLSEAHKRIRTHAHVK</sequence>
<accession>A0ABD2MM68</accession>
<name>A0ABD2MM68_9CUCU</name>